<gene>
    <name evidence="2" type="ORF">FOE67_02440</name>
</gene>
<reference evidence="3" key="1">
    <citation type="submission" date="2019-10" db="EMBL/GenBank/DDBJ databases">
        <title>Streptomyces sp. nov., a novel actinobacterium isolated from alkaline environment.</title>
        <authorList>
            <person name="Golinska P."/>
        </authorList>
    </citation>
    <scope>NUCLEOTIDE SEQUENCE [LARGE SCALE GENOMIC DNA]</scope>
    <source>
        <strain evidence="3">DSM 42108</strain>
    </source>
</reference>
<feature type="transmembrane region" description="Helical" evidence="1">
    <location>
        <begin position="89"/>
        <end position="110"/>
    </location>
</feature>
<keyword evidence="3" id="KW-1185">Reference proteome</keyword>
<dbReference type="AlphaFoldDB" id="A0A7W3T032"/>
<keyword evidence="1" id="KW-1133">Transmembrane helix</keyword>
<keyword evidence="1" id="KW-0812">Transmembrane</keyword>
<evidence type="ECO:0000313" key="3">
    <source>
        <dbReference type="Proteomes" id="UP000530234"/>
    </source>
</evidence>
<proteinExistence type="predicted"/>
<dbReference type="Proteomes" id="UP000530234">
    <property type="component" value="Unassembled WGS sequence"/>
</dbReference>
<feature type="transmembrane region" description="Helical" evidence="1">
    <location>
        <begin position="9"/>
        <end position="29"/>
    </location>
</feature>
<dbReference type="EMBL" id="VKHS01000024">
    <property type="protein sequence ID" value="MBB0228400.1"/>
    <property type="molecule type" value="Genomic_DNA"/>
</dbReference>
<protein>
    <submittedName>
        <fullName evidence="2">Uncharacterized protein</fullName>
    </submittedName>
</protein>
<dbReference type="RefSeq" id="WP_182660082.1">
    <property type="nucleotide sequence ID" value="NZ_VKHS01000024.1"/>
</dbReference>
<accession>A0A7W3T032</accession>
<keyword evidence="1" id="KW-0472">Membrane</keyword>
<feature type="transmembrane region" description="Helical" evidence="1">
    <location>
        <begin position="139"/>
        <end position="161"/>
    </location>
</feature>
<evidence type="ECO:0000313" key="2">
    <source>
        <dbReference type="EMBL" id="MBB0228400.1"/>
    </source>
</evidence>
<name>A0A7W3T032_9ACTN</name>
<feature type="transmembrane region" description="Helical" evidence="1">
    <location>
        <begin position="49"/>
        <end position="69"/>
    </location>
</feature>
<organism evidence="2 3">
    <name type="scientific">Streptomyces calidiresistens</name>
    <dbReference type="NCBI Taxonomy" id="1485586"/>
    <lineage>
        <taxon>Bacteria</taxon>
        <taxon>Bacillati</taxon>
        <taxon>Actinomycetota</taxon>
        <taxon>Actinomycetes</taxon>
        <taxon>Kitasatosporales</taxon>
        <taxon>Streptomycetaceae</taxon>
        <taxon>Streptomyces</taxon>
    </lineage>
</organism>
<sequence length="169" mass="17916">MSEVEQRRIAMVGTACAVPVLTGAVVLHIRLGDTLVGWARDWPGGPVAFMAALAVVAMGSLLMLGAVCLMHAWPERTPERLHLSGNARLVWAVLSGLLAAVTAVPLALTLRRPGADTDRLNCQMNALDCYLRAEAPSAIPVWITVFLVTGALGSLVLHHVLGRVPTDTP</sequence>
<comment type="caution">
    <text evidence="2">The sequence shown here is derived from an EMBL/GenBank/DDBJ whole genome shotgun (WGS) entry which is preliminary data.</text>
</comment>
<evidence type="ECO:0000256" key="1">
    <source>
        <dbReference type="SAM" id="Phobius"/>
    </source>
</evidence>